<dbReference type="AlphaFoldDB" id="A0A5E7BNZ4"/>
<feature type="domain" description="Bulb-type lectin" evidence="1">
    <location>
        <begin position="46"/>
        <end position="169"/>
    </location>
</feature>
<dbReference type="InterPro" id="IPR001480">
    <property type="entry name" value="Bulb-type_lectin_dom"/>
</dbReference>
<proteinExistence type="predicted"/>
<dbReference type="EMBL" id="CABVIB010000006">
    <property type="protein sequence ID" value="VVN86383.1"/>
    <property type="molecule type" value="Genomic_DNA"/>
</dbReference>
<dbReference type="SUPFAM" id="SSF51110">
    <property type="entry name" value="alpha-D-mannose-specific plant lectins"/>
    <property type="match status" value="1"/>
</dbReference>
<gene>
    <name evidence="2" type="ORF">PS712_01522</name>
</gene>
<dbReference type="Proteomes" id="UP000326018">
    <property type="component" value="Unassembled WGS sequence"/>
</dbReference>
<dbReference type="InterPro" id="IPR036426">
    <property type="entry name" value="Bulb-type_lectin_dom_sf"/>
</dbReference>
<dbReference type="SMART" id="SM00108">
    <property type="entry name" value="B_lectin"/>
    <property type="match status" value="1"/>
</dbReference>
<name>A0A5E7BNZ4_PSEFL</name>
<protein>
    <recommendedName>
        <fullName evidence="1">Bulb-type lectin domain-containing protein</fullName>
    </recommendedName>
</protein>
<evidence type="ECO:0000313" key="3">
    <source>
        <dbReference type="Proteomes" id="UP000326018"/>
    </source>
</evidence>
<evidence type="ECO:0000259" key="1">
    <source>
        <dbReference type="PROSITE" id="PS50927"/>
    </source>
</evidence>
<organism evidence="2 3">
    <name type="scientific">Pseudomonas fluorescens</name>
    <dbReference type="NCBI Taxonomy" id="294"/>
    <lineage>
        <taxon>Bacteria</taxon>
        <taxon>Pseudomonadati</taxon>
        <taxon>Pseudomonadota</taxon>
        <taxon>Gammaproteobacteria</taxon>
        <taxon>Pseudomonadales</taxon>
        <taxon>Pseudomonadaceae</taxon>
        <taxon>Pseudomonas</taxon>
    </lineage>
</organism>
<dbReference type="RefSeq" id="WP_224792355.1">
    <property type="nucleotide sequence ID" value="NZ_CABVIB010000006.1"/>
</dbReference>
<evidence type="ECO:0000313" key="2">
    <source>
        <dbReference type="EMBL" id="VVN86383.1"/>
    </source>
</evidence>
<dbReference type="PROSITE" id="PS50927">
    <property type="entry name" value="BULB_LECTIN"/>
    <property type="match status" value="1"/>
</dbReference>
<sequence>MDWLISLQYICTAVYTFELDSMEVHQLIVQGKNMAITYTPFQANGTSVLPPNQTMSPGQFLTSQNGQFRLVLQTDGNLVIKNGETVIWAADINQPYSQTLHRRKMREPLQFVISNSGFLYDPSRGRLWIAESTHSTDKSLWYNTCMLIQDDGNLVIYDMRTGDLRWARSGFVPGRFPKQKRLNVIVQGIPIFHWDFN</sequence>
<accession>A0A5E7BNZ4</accession>
<dbReference type="Gene3D" id="2.90.10.30">
    <property type="match status" value="1"/>
</dbReference>
<reference evidence="2 3" key="1">
    <citation type="submission" date="2019-09" db="EMBL/GenBank/DDBJ databases">
        <authorList>
            <person name="Chandra G."/>
            <person name="Truman W A."/>
        </authorList>
    </citation>
    <scope>NUCLEOTIDE SEQUENCE [LARGE SCALE GENOMIC DNA]</scope>
    <source>
        <strain evidence="2">PS712</strain>
    </source>
</reference>